<keyword evidence="2" id="KW-0201">Cytochrome c-type biogenesis</keyword>
<evidence type="ECO:0000313" key="7">
    <source>
        <dbReference type="EMBL" id="UVO90035.1"/>
    </source>
</evidence>
<evidence type="ECO:0000313" key="8">
    <source>
        <dbReference type="Proteomes" id="UP001058403"/>
    </source>
</evidence>
<evidence type="ECO:0000256" key="2">
    <source>
        <dbReference type="ARBA" id="ARBA00022748"/>
    </source>
</evidence>
<keyword evidence="5" id="KW-0732">Signal</keyword>
<comment type="subcellular location">
    <subcellularLocation>
        <location evidence="1">Cell envelope</location>
    </subcellularLocation>
</comment>
<dbReference type="PROSITE" id="PS51352">
    <property type="entry name" value="THIOREDOXIN_2"/>
    <property type="match status" value="1"/>
</dbReference>
<dbReference type="PANTHER" id="PTHR42852:SF6">
    <property type="entry name" value="THIOL:DISULFIDE INTERCHANGE PROTEIN DSBE"/>
    <property type="match status" value="1"/>
</dbReference>
<name>A0A9X9INE0_BACFG</name>
<evidence type="ECO:0000256" key="4">
    <source>
        <dbReference type="ARBA" id="ARBA00023284"/>
    </source>
</evidence>
<feature type="signal peptide" evidence="5">
    <location>
        <begin position="1"/>
        <end position="21"/>
    </location>
</feature>
<dbReference type="EMBL" id="CP103070">
    <property type="protein sequence ID" value="UVO90035.1"/>
    <property type="molecule type" value="Genomic_DNA"/>
</dbReference>
<keyword evidence="4" id="KW-0676">Redox-active center</keyword>
<dbReference type="InterPro" id="IPR013740">
    <property type="entry name" value="Redoxin"/>
</dbReference>
<dbReference type="InterPro" id="IPR036249">
    <property type="entry name" value="Thioredoxin-like_sf"/>
</dbReference>
<dbReference type="PANTHER" id="PTHR42852">
    <property type="entry name" value="THIOL:DISULFIDE INTERCHANGE PROTEIN DSBE"/>
    <property type="match status" value="1"/>
</dbReference>
<evidence type="ECO:0000256" key="1">
    <source>
        <dbReference type="ARBA" id="ARBA00004196"/>
    </source>
</evidence>
<proteinExistence type="predicted"/>
<dbReference type="GO" id="GO:0030313">
    <property type="term" value="C:cell envelope"/>
    <property type="evidence" value="ECO:0007669"/>
    <property type="project" value="UniProtKB-SubCell"/>
</dbReference>
<dbReference type="SUPFAM" id="SSF52833">
    <property type="entry name" value="Thioredoxin-like"/>
    <property type="match status" value="1"/>
</dbReference>
<keyword evidence="3" id="KW-1015">Disulfide bond</keyword>
<dbReference type="RefSeq" id="WP_005817483.1">
    <property type="nucleotide sequence ID" value="NZ_CAXSVT010000002.1"/>
</dbReference>
<dbReference type="Gene3D" id="3.40.30.10">
    <property type="entry name" value="Glutaredoxin"/>
    <property type="match status" value="1"/>
</dbReference>
<dbReference type="GO" id="GO:0016491">
    <property type="term" value="F:oxidoreductase activity"/>
    <property type="evidence" value="ECO:0007669"/>
    <property type="project" value="InterPro"/>
</dbReference>
<organism evidence="7 8">
    <name type="scientific">Bacteroides fragilis</name>
    <dbReference type="NCBI Taxonomy" id="817"/>
    <lineage>
        <taxon>Bacteria</taxon>
        <taxon>Pseudomonadati</taxon>
        <taxon>Bacteroidota</taxon>
        <taxon>Bacteroidia</taxon>
        <taxon>Bacteroidales</taxon>
        <taxon>Bacteroidaceae</taxon>
        <taxon>Bacteroides</taxon>
    </lineage>
</organism>
<gene>
    <name evidence="7" type="ORF">NXW39_00060</name>
</gene>
<evidence type="ECO:0000256" key="3">
    <source>
        <dbReference type="ARBA" id="ARBA00023157"/>
    </source>
</evidence>
<dbReference type="Pfam" id="PF08534">
    <property type="entry name" value="Redoxin"/>
    <property type="match status" value="1"/>
</dbReference>
<feature type="domain" description="Thioredoxin" evidence="6">
    <location>
        <begin position="313"/>
        <end position="472"/>
    </location>
</feature>
<accession>A0A9X9INE0</accession>
<evidence type="ECO:0000256" key="5">
    <source>
        <dbReference type="SAM" id="SignalP"/>
    </source>
</evidence>
<protein>
    <submittedName>
        <fullName evidence="7">TlpA family protein disulfide reductase</fullName>
    </submittedName>
</protein>
<dbReference type="Proteomes" id="UP001058403">
    <property type="component" value="Chromosome"/>
</dbReference>
<reference evidence="7" key="1">
    <citation type="submission" date="2022-08" db="EMBL/GenBank/DDBJ databases">
        <title>Genome Sequencing of Bacteroides fragilis Group Isolates with Nanopore Technology.</title>
        <authorList>
            <person name="Tisza M.J."/>
            <person name="Smith D."/>
            <person name="Dekker J.P."/>
        </authorList>
    </citation>
    <scope>NUCLEOTIDE SEQUENCE</scope>
    <source>
        <strain evidence="7">BFG-49</strain>
    </source>
</reference>
<dbReference type="InterPro" id="IPR013766">
    <property type="entry name" value="Thioredoxin_domain"/>
</dbReference>
<dbReference type="GO" id="GO:0017004">
    <property type="term" value="P:cytochrome complex assembly"/>
    <property type="evidence" value="ECO:0007669"/>
    <property type="project" value="UniProtKB-KW"/>
</dbReference>
<sequence>MKKLLLILLLVLAGEISAQQAATIVVKTTPDNEIAYWPTGKEHLFCIALGTKAQAGPQGEFVHQFRTDRPGMVQVWTQGSDSFTLYLTPGSKDTITVTKDTLIISGTNSAYNRCLKTVNDYQKYSDKLVYMQPHELRGITSLEQYHRLADARMRQALDAVNTSGLNEEFLAEQRAHIDYIRRSIFIHIARQLSRKEKLPEDWQRELTEVINSSVNGDYLRSYRGIGFFVNSLVMMQFTNLENGDLKEIKDYVSFLFDRYRKFFTGDNLQYMQAQLIYEDEFQGSKTPSIPQLYETYKAEFPNSPFLNVLEPGVKENLRFQNSRITDKDYHILTCDSTITCLEDAVKPFKGKVVYIDVWATWCGPCLKEFQYLPALKEKAHNMDVVYLYISIDRPEERKKWEKTIAYHQLKGYHLLVNEKLGKSLYTELGNERQILSIPCFVIIDKTGKIAIRHAAAPSEPEKVIEQLNTYYNK</sequence>
<dbReference type="CDD" id="cd02966">
    <property type="entry name" value="TlpA_like_family"/>
    <property type="match status" value="1"/>
</dbReference>
<evidence type="ECO:0000259" key="6">
    <source>
        <dbReference type="PROSITE" id="PS51352"/>
    </source>
</evidence>
<dbReference type="InterPro" id="IPR050553">
    <property type="entry name" value="Thioredoxin_ResA/DsbE_sf"/>
</dbReference>
<dbReference type="AlphaFoldDB" id="A0A9X9INE0"/>
<feature type="chain" id="PRO_5040880645" evidence="5">
    <location>
        <begin position="22"/>
        <end position="473"/>
    </location>
</feature>